<dbReference type="Proteomes" id="UP000189452">
    <property type="component" value="Chromosome"/>
</dbReference>
<reference evidence="18 34" key="2">
    <citation type="submission" date="2015-03" db="EMBL/GenBank/DDBJ databases">
        <authorList>
            <consortium name="Pathogen Informatics"/>
            <person name="Murphy D."/>
        </authorList>
    </citation>
    <scope>NUCLEOTIDE SEQUENCE [LARGE SCALE GENOMIC DNA]</scope>
    <source>
        <strain evidence="18 34">0268S</strain>
    </source>
</reference>
<comment type="similarity">
    <text evidence="1">Belongs to the CRISPR-associated Csm3 family.</text>
</comment>
<evidence type="ECO:0000256" key="6">
    <source>
        <dbReference type="ARBA" id="ARBA00022884"/>
    </source>
</evidence>
<keyword evidence="7" id="KW-0051">Antiviral defense</keyword>
<evidence type="ECO:0000313" key="29">
    <source>
        <dbReference type="Proteomes" id="UP000046947"/>
    </source>
</evidence>
<dbReference type="InterPro" id="IPR005537">
    <property type="entry name" value="RAMP_III_fam"/>
</dbReference>
<dbReference type="GO" id="GO:0051607">
    <property type="term" value="P:defense response to virus"/>
    <property type="evidence" value="ECO:0007669"/>
    <property type="project" value="UniProtKB-KW"/>
</dbReference>
<evidence type="ECO:0000313" key="26">
    <source>
        <dbReference type="Proteomes" id="UP000038802"/>
    </source>
</evidence>
<evidence type="ECO:0000256" key="1">
    <source>
        <dbReference type="ARBA" id="ARBA00006342"/>
    </source>
</evidence>
<dbReference type="EMBL" id="CNFU01000239">
    <property type="protein sequence ID" value="CKR48548.1"/>
    <property type="molecule type" value="Genomic_DNA"/>
</dbReference>
<dbReference type="Proteomes" id="UP000050164">
    <property type="component" value="Unassembled WGS sequence"/>
</dbReference>
<name>A0A045JG98_MYCTX</name>
<evidence type="ECO:0000313" key="35">
    <source>
        <dbReference type="Proteomes" id="UP000050164"/>
    </source>
</evidence>
<gene>
    <name evidence="22" type="primary">csm3</name>
    <name evidence="23" type="ORF">A4S10_02945</name>
    <name evidence="11" type="ORF">CAB90_03150</name>
    <name evidence="25" type="ORF">DKC2_3003</name>
    <name evidence="24" type="ORF">DSJ38_16350</name>
    <name evidence="14" type="ORF">ERS007657_02155</name>
    <name evidence="12" type="ORF">ERS007681_01405</name>
    <name evidence="13" type="ORF">ERS007688_01385</name>
    <name evidence="19" type="ORF">ERS007703_00997</name>
    <name evidence="20" type="ORF">ERS007720_02303</name>
    <name evidence="21" type="ORF">ERS007741_02213</name>
    <name evidence="17" type="ORF">ERS027646_01704</name>
    <name evidence="15" type="ORF">ERS027659_00410</name>
    <name evidence="16" type="ORF">ERS027661_01440</name>
    <name evidence="18" type="ORF">ERS094118_02266</name>
    <name evidence="22" type="ORF">J8J21_20215</name>
</gene>
<evidence type="ECO:0000313" key="20">
    <source>
        <dbReference type="EMBL" id="COW30710.1"/>
    </source>
</evidence>
<organism evidence="23 36">
    <name type="scientific">Mycobacterium tuberculosis</name>
    <dbReference type="NCBI Taxonomy" id="1773"/>
    <lineage>
        <taxon>Bacteria</taxon>
        <taxon>Bacillati</taxon>
        <taxon>Actinomycetota</taxon>
        <taxon>Actinomycetes</taxon>
        <taxon>Mycobacteriales</taxon>
        <taxon>Mycobacteriaceae</taxon>
        <taxon>Mycobacterium</taxon>
        <taxon>Mycobacterium tuberculosis complex</taxon>
    </lineage>
</organism>
<reference evidence="23 36" key="4">
    <citation type="submission" date="2016-04" db="EMBL/GenBank/DDBJ databases">
        <authorList>
            <person name="Bigi M."/>
            <person name="Bigi F."/>
            <person name="Soria M.A."/>
        </authorList>
    </citation>
    <scope>NUCLEOTIDE SEQUENCE [LARGE SCALE GENOMIC DNA]</scope>
    <source>
        <strain evidence="23 36">6548</strain>
    </source>
</reference>
<evidence type="ECO:0000313" key="18">
    <source>
        <dbReference type="EMBL" id="CLW28269.1"/>
    </source>
</evidence>
<dbReference type="GO" id="GO:0004519">
    <property type="term" value="F:endonuclease activity"/>
    <property type="evidence" value="ECO:0007669"/>
    <property type="project" value="UniProtKB-KW"/>
</dbReference>
<dbReference type="EMBL" id="CP024614">
    <property type="protein sequence ID" value="AUS51983.1"/>
    <property type="molecule type" value="Genomic_DNA"/>
</dbReference>
<evidence type="ECO:0000313" key="28">
    <source>
        <dbReference type="Proteomes" id="UP000046680"/>
    </source>
</evidence>
<dbReference type="EMBL" id="CGCX01000783">
    <property type="protein sequence ID" value="CFR83403.1"/>
    <property type="molecule type" value="Genomic_DNA"/>
</dbReference>
<dbReference type="EMBL" id="CFOH01000173">
    <property type="protein sequence ID" value="CFE49217.1"/>
    <property type="molecule type" value="Genomic_DNA"/>
</dbReference>
<dbReference type="Proteomes" id="UP000038802">
    <property type="component" value="Unassembled WGS sequence"/>
</dbReference>
<dbReference type="Proteomes" id="UP000256381">
    <property type="component" value="Unassembled WGS sequence"/>
</dbReference>
<evidence type="ECO:0000313" key="14">
    <source>
        <dbReference type="EMBL" id="CFR83403.1"/>
    </source>
</evidence>
<dbReference type="Proteomes" id="UP000300237">
    <property type="component" value="Chromosome"/>
</dbReference>
<dbReference type="InterPro" id="IPR013412">
    <property type="entry name" value="CRISPR-assoc_RAMP_Csm3"/>
</dbReference>
<keyword evidence="5" id="KW-0378">Hydrolase</keyword>
<feature type="domain" description="CRISPR type III-associated protein" evidence="10">
    <location>
        <begin position="13"/>
        <end position="208"/>
    </location>
</feature>
<reference evidence="23 36" key="6">
    <citation type="submission" date="2017-02" db="EMBL/GenBank/DDBJ databases">
        <title>Protein polymorphisms may explain contrasting epidemiological fitness of two variants of a multidrug-resistant Mycobacterium tuberculosis strain.</title>
        <authorList>
            <person name="Bigi M.M."/>
            <person name="Lopez B."/>
            <person name="Blanco F.C."/>
            <person name="Sasiain M.C."/>
            <person name="De La Barrera S."/>
            <person name="Ritacco V."/>
            <person name="Bigi F."/>
            <person name="Soria M.A."/>
        </authorList>
    </citation>
    <scope>NUCLEOTIDE SEQUENCE [LARGE SCALE GENOMIC DNA]</scope>
    <source>
        <strain evidence="23 36">6548</strain>
    </source>
</reference>
<evidence type="ECO:0000313" key="17">
    <source>
        <dbReference type="EMBL" id="CKS35434.1"/>
    </source>
</evidence>
<reference evidence="25 39" key="9">
    <citation type="submission" date="2018-08" db="EMBL/GenBank/DDBJ databases">
        <authorList>
            <person name="Fokvardsen B D."/>
            <person name="Norman A."/>
        </authorList>
    </citation>
    <scope>NUCLEOTIDE SEQUENCE [LARGE SCALE GENOMIC DNA]</scope>
    <source>
        <strain evidence="25 39">DKC2</strain>
    </source>
</reference>
<evidence type="ECO:0000313" key="40">
    <source>
        <dbReference type="Proteomes" id="UP000671119"/>
    </source>
</evidence>
<dbReference type="EMBL" id="CSAJ01000286">
    <property type="protein sequence ID" value="COW30710.1"/>
    <property type="molecule type" value="Genomic_DNA"/>
</dbReference>
<dbReference type="EMBL" id="CNGE01000268">
    <property type="protein sequence ID" value="CKS35434.1"/>
    <property type="molecule type" value="Genomic_DNA"/>
</dbReference>
<dbReference type="Pfam" id="PF03787">
    <property type="entry name" value="RAMPs"/>
    <property type="match status" value="1"/>
</dbReference>
<dbReference type="EMBL" id="QTBD01000193">
    <property type="protein sequence ID" value="REQ49400.1"/>
    <property type="molecule type" value="Genomic_DNA"/>
</dbReference>
<dbReference type="Proteomes" id="UP000236349">
    <property type="component" value="Chromosome"/>
</dbReference>
<dbReference type="EMBL" id="LWDQ01000001">
    <property type="protein sequence ID" value="OMH60761.1"/>
    <property type="molecule type" value="Genomic_DNA"/>
</dbReference>
<evidence type="ECO:0000313" key="34">
    <source>
        <dbReference type="Proteomes" id="UP000050139"/>
    </source>
</evidence>
<evidence type="ECO:0000313" key="22">
    <source>
        <dbReference type="EMBL" id="MBP0685382.1"/>
    </source>
</evidence>
<dbReference type="CDD" id="cd09684">
    <property type="entry name" value="Csm3_III-A"/>
    <property type="match status" value="1"/>
</dbReference>
<dbReference type="InterPro" id="IPR052216">
    <property type="entry name" value="CRISPR_Csm3_endoribonuclease"/>
</dbReference>
<evidence type="ECO:0000313" key="31">
    <source>
        <dbReference type="Proteomes" id="UP000048600"/>
    </source>
</evidence>
<evidence type="ECO:0000313" key="13">
    <source>
        <dbReference type="EMBL" id="CFE49217.1"/>
    </source>
</evidence>
<dbReference type="AlphaFoldDB" id="A0A045JG98"/>
<evidence type="ECO:0000313" key="11">
    <source>
        <dbReference type="EMBL" id="AUS51983.1"/>
    </source>
</evidence>
<dbReference type="GO" id="GO:0016787">
    <property type="term" value="F:hydrolase activity"/>
    <property type="evidence" value="ECO:0007669"/>
    <property type="project" value="UniProtKB-KW"/>
</dbReference>
<dbReference type="EMBL" id="LR027516">
    <property type="protein sequence ID" value="VCU51102.1"/>
    <property type="molecule type" value="Genomic_DNA"/>
</dbReference>
<keyword evidence="3" id="KW-0540">Nuclease</keyword>
<evidence type="ECO:0000313" key="38">
    <source>
        <dbReference type="Proteomes" id="UP000256381"/>
    </source>
</evidence>
<comment type="subunit">
    <text evidence="9">Part of the Csm effector complex that includes Cas10, Csm2, Csm3, Csm4 and Csm5.</text>
</comment>
<dbReference type="NCBIfam" id="TIGR02582">
    <property type="entry name" value="cas7_TM1809"/>
    <property type="match status" value="1"/>
</dbReference>
<evidence type="ECO:0000313" key="30">
    <source>
        <dbReference type="Proteomes" id="UP000048289"/>
    </source>
</evidence>
<evidence type="ECO:0000259" key="10">
    <source>
        <dbReference type="Pfam" id="PF03787"/>
    </source>
</evidence>
<evidence type="ECO:0000256" key="5">
    <source>
        <dbReference type="ARBA" id="ARBA00022801"/>
    </source>
</evidence>
<keyword evidence="6" id="KW-0694">RNA-binding</keyword>
<evidence type="ECO:0000256" key="9">
    <source>
        <dbReference type="ARBA" id="ARBA00093789"/>
    </source>
</evidence>
<dbReference type="PANTHER" id="PTHR35579:SF3">
    <property type="entry name" value="CRISPR SYSTEM CMS ENDORIBONUCLEASE CSM3"/>
    <property type="match status" value="1"/>
</dbReference>
<reference evidence="19" key="3">
    <citation type="submission" date="2015-03" db="EMBL/GenBank/DDBJ databases">
        <authorList>
            <person name="Murphy D."/>
        </authorList>
    </citation>
    <scope>NUCLEOTIDE SEQUENCE [LARGE SCALE GENOMIC DNA]</scope>
    <source>
        <strain evidence="19">K00500041</strain>
    </source>
</reference>
<dbReference type="Proteomes" id="UP000046947">
    <property type="component" value="Unassembled WGS sequence"/>
</dbReference>
<evidence type="ECO:0000313" key="39">
    <source>
        <dbReference type="Proteomes" id="UP000300237"/>
    </source>
</evidence>
<evidence type="ECO:0000256" key="4">
    <source>
        <dbReference type="ARBA" id="ARBA00022759"/>
    </source>
</evidence>
<evidence type="ECO:0000313" key="32">
    <source>
        <dbReference type="Proteomes" id="UP000048948"/>
    </source>
</evidence>
<dbReference type="EMBL" id="JAGIZI010000054">
    <property type="protein sequence ID" value="MBP0685382.1"/>
    <property type="molecule type" value="Genomic_DNA"/>
</dbReference>
<dbReference type="RefSeq" id="WP_003414292.1">
    <property type="nucleotide sequence ID" value="NZ_AP017901.1"/>
</dbReference>
<dbReference type="SMR" id="A0A045JG98"/>
<keyword evidence="4" id="KW-0255">Endonuclease</keyword>
<evidence type="ECO:0000313" key="36">
    <source>
        <dbReference type="Proteomes" id="UP000189452"/>
    </source>
</evidence>
<dbReference type="EMBL" id="CSAE01000074">
    <property type="protein sequence ID" value="COV27009.1"/>
    <property type="molecule type" value="Genomic_DNA"/>
</dbReference>
<dbReference type="Proteomes" id="UP000046680">
    <property type="component" value="Unassembled WGS sequence"/>
</dbReference>
<sequence length="236" mass="25773">MTTSYAKIEITGTLTVLTGLQIGAGDGFSAIGAVDKPVVRDPLSRLPMIPGTSLKGKVRTLLSRQYGADTETFYRKPNEDHAHIRRLFGDTEEYMTGRLVFRDTKLTNKDDLEARGAKTLTEVKFENAINRVTAKANLRQMERVIPGSEFAFSLVYEVSFGTPGEEQKASLPSSDEIIEDFNAIARGLKLLELDYLGGSGTRGYGQVKFSNLKARAAVGALDGSLLEKLNHELAAV</sequence>
<evidence type="ECO:0000313" key="24">
    <source>
        <dbReference type="EMBL" id="REQ49400.1"/>
    </source>
</evidence>
<dbReference type="EMBL" id="CHKL01000238">
    <property type="protein sequence ID" value="COW33164.1"/>
    <property type="molecule type" value="Genomic_DNA"/>
</dbReference>
<evidence type="ECO:0000313" key="37">
    <source>
        <dbReference type="Proteomes" id="UP000236349"/>
    </source>
</evidence>
<reference evidence="22 40" key="10">
    <citation type="submission" date="2021-03" db="EMBL/GenBank/DDBJ databases">
        <title>Whole Genome Sequencing of Mycobacterium tuberculosis clinical isolates from Arunachal Pradesh, India.</title>
        <authorList>
            <person name="Singh S."/>
            <person name="Mudliar S.R."/>
            <person name="Kulsum U."/>
            <person name="Rufai S.B."/>
            <person name="Singh P.K."/>
            <person name="Umpo M."/>
            <person name="Nyori M."/>
        </authorList>
    </citation>
    <scope>NUCLEOTIDE SEQUENCE [LARGE SCALE GENOMIC DNA]</scope>
    <source>
        <strain evidence="22 40">OMICS/BPL/0142/20/SP</strain>
    </source>
</reference>
<dbReference type="EMBL" id="COPH01000015">
    <property type="protein sequence ID" value="CLW28269.1"/>
    <property type="molecule type" value="Genomic_DNA"/>
</dbReference>
<evidence type="ECO:0000313" key="25">
    <source>
        <dbReference type="EMBL" id="VCU51102.1"/>
    </source>
</evidence>
<reference evidence="26 27" key="1">
    <citation type="submission" date="2015-03" db="EMBL/GenBank/DDBJ databases">
        <authorList>
            <consortium name="Pathogen Informatics"/>
        </authorList>
    </citation>
    <scope>NUCLEOTIDE SEQUENCE [LARGE SCALE GENOMIC DNA]</scope>
    <source>
        <strain evidence="17 32">Bir 172</strain>
        <strain evidence="15 35">Bir 185</strain>
        <strain evidence="16 33">Bir 187</strain>
        <strain evidence="14 28">C09601061</strain>
        <strain evidence="12 30">G09901357</strain>
        <strain evidence="13 29">H09601792</strain>
        <strain evidence="26">K00500041</strain>
        <strain evidence="20 27">M09401471</strain>
        <strain evidence="21 31">P00601463</strain>
    </source>
</reference>
<proteinExistence type="inferred from homology"/>
<protein>
    <recommendedName>
        <fullName evidence="2">CRISPR system Cms endoribonuclease Csm3</fullName>
    </recommendedName>
    <alternativeName>
        <fullName evidence="8">CRISPR type III A-associated RAMP protein Csm3</fullName>
    </alternativeName>
</protein>
<dbReference type="STRING" id="115862.BBG46_14715"/>
<evidence type="ECO:0000313" key="15">
    <source>
        <dbReference type="EMBL" id="CKQ93803.1"/>
    </source>
</evidence>
<dbReference type="PANTHER" id="PTHR35579">
    <property type="entry name" value="CRISPR SYSTEM CMS ENDORIBONUCLEASE CSM3"/>
    <property type="match status" value="1"/>
</dbReference>
<evidence type="ECO:0000313" key="27">
    <source>
        <dbReference type="Proteomes" id="UP000044938"/>
    </source>
</evidence>
<dbReference type="EMBL" id="CNFT01000053">
    <property type="protein sequence ID" value="CKQ93803.1"/>
    <property type="molecule type" value="Genomic_DNA"/>
</dbReference>
<dbReference type="PATRIC" id="fig|1773.206.peg.1603"/>
<dbReference type="Proteomes" id="UP000048948">
    <property type="component" value="Unassembled WGS sequence"/>
</dbReference>
<reference evidence="24 38" key="5">
    <citation type="journal article" date="2017" name="N. Engl. J. Med.">
        <title>Transmission of Extensively Drug-Resistant Tuberculosis in South Africa.</title>
        <authorList>
            <person name="Shah N.S."/>
            <person name="Auld S.C."/>
            <person name="Brust J.C."/>
            <person name="Mathema B."/>
            <person name="Ismail N."/>
            <person name="Moodley P."/>
            <person name="Mlisana K."/>
            <person name="Allana S."/>
            <person name="Campbell A."/>
            <person name="Mthiyane T."/>
            <person name="Morris N."/>
            <person name="Mpangase P."/>
            <person name="van der Meulen H."/>
            <person name="Omar S.V."/>
            <person name="Brown T.S."/>
            <person name="Narechania A."/>
            <person name="Shaskina E."/>
            <person name="Kapwata T."/>
            <person name="Kreiswirth B."/>
            <person name="Gandhi N.R."/>
        </authorList>
    </citation>
    <scope>NUCLEOTIDE SEQUENCE [LARGE SCALE GENOMIC DNA]</scope>
    <source>
        <strain evidence="24 38">32301_S10</strain>
    </source>
</reference>
<reference evidence="24" key="8">
    <citation type="submission" date="2018-07" db="EMBL/GenBank/DDBJ databases">
        <authorList>
            <person name="Shah S."/>
            <person name="Brown T."/>
            <person name="Auld S."/>
            <person name="Bratton K."/>
            <person name="Narechania A."/>
            <person name="Mathema B."/>
            <person name="Gandhi N."/>
        </authorList>
    </citation>
    <scope>NUCLEOTIDE SEQUENCE</scope>
    <source>
        <strain evidence="24">32301_S10</strain>
    </source>
</reference>
<dbReference type="OMA" id="EDSYLGG"/>
<evidence type="ECO:0000256" key="8">
    <source>
        <dbReference type="ARBA" id="ARBA00033183"/>
    </source>
</evidence>
<reference evidence="11 37" key="7">
    <citation type="submission" date="2017-10" db="EMBL/GenBank/DDBJ databases">
        <title>Clinical isolate obtained from a human patient with meningeal tuberculosis in michoacan, Mexico.</title>
        <authorList>
            <person name="Guillen-Nepita A.L."/>
            <person name="Negrete-Paz A.M."/>
            <person name="Vazquez-Marrufo G."/>
            <person name="Cruz-Hernandez A."/>
            <person name="Fresia P."/>
            <person name="Naya H."/>
            <person name="Vazquez-Garciduenas M.S."/>
        </authorList>
    </citation>
    <scope>NUCLEOTIDE SEQUENCE [LARGE SCALE GENOMIC DNA]</scope>
    <source>
        <strain evidence="37">Beijing/MYC004</strain>
        <strain evidence="11">MYC004</strain>
    </source>
</reference>
<evidence type="ECO:0000313" key="23">
    <source>
        <dbReference type="EMBL" id="OMH60761.1"/>
    </source>
</evidence>
<evidence type="ECO:0000313" key="19">
    <source>
        <dbReference type="EMBL" id="COV27009.1"/>
    </source>
</evidence>
<dbReference type="Proteomes" id="UP000048600">
    <property type="component" value="Unassembled WGS sequence"/>
</dbReference>
<dbReference type="EMDB" id="EMD-38066"/>
<evidence type="ECO:0000256" key="7">
    <source>
        <dbReference type="ARBA" id="ARBA00023118"/>
    </source>
</evidence>
<dbReference type="Proteomes" id="UP000049023">
    <property type="component" value="Unassembled WGS sequence"/>
</dbReference>
<dbReference type="GO" id="GO:0003723">
    <property type="term" value="F:RNA binding"/>
    <property type="evidence" value="ECO:0007669"/>
    <property type="project" value="UniProtKB-KW"/>
</dbReference>
<evidence type="ECO:0000313" key="33">
    <source>
        <dbReference type="Proteomes" id="UP000049023"/>
    </source>
</evidence>
<evidence type="ECO:0000313" key="16">
    <source>
        <dbReference type="EMBL" id="CKR48548.1"/>
    </source>
</evidence>
<dbReference type="Proteomes" id="UP000048289">
    <property type="component" value="Unassembled WGS sequence"/>
</dbReference>
<evidence type="ECO:0000313" key="12">
    <source>
        <dbReference type="EMBL" id="CFE39034.1"/>
    </source>
</evidence>
<accession>A0A045JG98</accession>
<evidence type="ECO:0000313" key="21">
    <source>
        <dbReference type="EMBL" id="COW33164.1"/>
    </source>
</evidence>
<evidence type="ECO:0000256" key="2">
    <source>
        <dbReference type="ARBA" id="ARBA00022150"/>
    </source>
</evidence>
<dbReference type="Proteomes" id="UP000044938">
    <property type="component" value="Unassembled WGS sequence"/>
</dbReference>
<dbReference type="Proteomes" id="UP000671119">
    <property type="component" value="Unassembled WGS sequence"/>
</dbReference>
<dbReference type="Proteomes" id="UP000050139">
    <property type="component" value="Unassembled WGS sequence"/>
</dbReference>
<evidence type="ECO:0000256" key="3">
    <source>
        <dbReference type="ARBA" id="ARBA00022722"/>
    </source>
</evidence>
<dbReference type="EMBL" id="CFOE01000141">
    <property type="protein sequence ID" value="CFE39034.1"/>
    <property type="molecule type" value="Genomic_DNA"/>
</dbReference>